<evidence type="ECO:0000313" key="1">
    <source>
        <dbReference type="EMBL" id="KGD64792.1"/>
    </source>
</evidence>
<dbReference type="Proteomes" id="UP000029444">
    <property type="component" value="Unassembled WGS sequence"/>
</dbReference>
<sequence length="100" mass="12016">MRSTVRPDRQWRIYQYFMGSLTWHLKKGFYPPVYREVFGIRWSWLDQLGFKLIGGVMRVLWPMLDENKRWVPEAWRAIKDAREHPENYGGCSPRSLIEAG</sequence>
<keyword evidence="2" id="KW-1185">Reference proteome</keyword>
<dbReference type="RefSeq" id="WP_035232927.1">
    <property type="nucleotide sequence ID" value="NZ_ARXV01000007.1"/>
</dbReference>
<dbReference type="AlphaFoldDB" id="A0A095SJN2"/>
<name>A0A095SJN2_9GAMM</name>
<comment type="caution">
    <text evidence="1">The sequence shown here is derived from an EMBL/GenBank/DDBJ whole genome shotgun (WGS) entry which is preliminary data.</text>
</comment>
<dbReference type="EMBL" id="ARXV01000007">
    <property type="protein sequence ID" value="KGD64792.1"/>
    <property type="molecule type" value="Genomic_DNA"/>
</dbReference>
<dbReference type="STRING" id="1177154.Y5S_02158"/>
<accession>A0A095SJN2</accession>
<proteinExistence type="predicted"/>
<dbReference type="PATRIC" id="fig|1177154.3.peg.2198"/>
<reference evidence="1 2" key="1">
    <citation type="submission" date="2012-09" db="EMBL/GenBank/DDBJ databases">
        <title>Genome Sequence of alkane-degrading Bacterium Alcanivorax sp. 19-m-6.</title>
        <authorList>
            <person name="Lai Q."/>
            <person name="Shao Z."/>
        </authorList>
    </citation>
    <scope>NUCLEOTIDE SEQUENCE [LARGE SCALE GENOMIC DNA]</scope>
    <source>
        <strain evidence="1 2">19-m-6</strain>
    </source>
</reference>
<dbReference type="OrthoDB" id="3456672at2"/>
<evidence type="ECO:0000313" key="2">
    <source>
        <dbReference type="Proteomes" id="UP000029444"/>
    </source>
</evidence>
<organism evidence="1 2">
    <name type="scientific">Alcanivorax nanhaiticus</name>
    <dbReference type="NCBI Taxonomy" id="1177154"/>
    <lineage>
        <taxon>Bacteria</taxon>
        <taxon>Pseudomonadati</taxon>
        <taxon>Pseudomonadota</taxon>
        <taxon>Gammaproteobacteria</taxon>
        <taxon>Oceanospirillales</taxon>
        <taxon>Alcanivoracaceae</taxon>
        <taxon>Alcanivorax</taxon>
    </lineage>
</organism>
<protein>
    <submittedName>
        <fullName evidence="1">Uncharacterized protein</fullName>
    </submittedName>
</protein>
<gene>
    <name evidence="1" type="ORF">Y5S_02158</name>
</gene>